<protein>
    <submittedName>
        <fullName evidence="2">GNAT family N-acetyltransferase</fullName>
    </submittedName>
</protein>
<keyword evidence="3" id="KW-1185">Reference proteome</keyword>
<evidence type="ECO:0000313" key="2">
    <source>
        <dbReference type="EMBL" id="MDT1060237.1"/>
    </source>
</evidence>
<dbReference type="InterPro" id="IPR000182">
    <property type="entry name" value="GNAT_dom"/>
</dbReference>
<dbReference type="Pfam" id="PF00583">
    <property type="entry name" value="Acetyltransf_1"/>
    <property type="match status" value="1"/>
</dbReference>
<dbReference type="PANTHER" id="PTHR43072:SF60">
    <property type="entry name" value="L-2,4-DIAMINOBUTYRIC ACID ACETYLTRANSFERASE"/>
    <property type="match status" value="1"/>
</dbReference>
<dbReference type="PROSITE" id="PS51186">
    <property type="entry name" value="GNAT"/>
    <property type="match status" value="1"/>
</dbReference>
<evidence type="ECO:0000259" key="1">
    <source>
        <dbReference type="PROSITE" id="PS51186"/>
    </source>
</evidence>
<dbReference type="CDD" id="cd04301">
    <property type="entry name" value="NAT_SF"/>
    <property type="match status" value="1"/>
</dbReference>
<dbReference type="Gene3D" id="3.40.630.30">
    <property type="match status" value="1"/>
</dbReference>
<name>A0ABU3E7P2_9RHOB</name>
<comment type="caution">
    <text evidence="2">The sequence shown here is derived from an EMBL/GenBank/DDBJ whole genome shotgun (WGS) entry which is preliminary data.</text>
</comment>
<dbReference type="EMBL" id="JAVRQI010000001">
    <property type="protein sequence ID" value="MDT1060237.1"/>
    <property type="molecule type" value="Genomic_DNA"/>
</dbReference>
<dbReference type="PANTHER" id="PTHR43072">
    <property type="entry name" value="N-ACETYLTRANSFERASE"/>
    <property type="match status" value="1"/>
</dbReference>
<gene>
    <name evidence="2" type="ORF">RM190_00115</name>
</gene>
<dbReference type="RefSeq" id="WP_311757352.1">
    <property type="nucleotide sequence ID" value="NZ_JAVRQI010000001.1"/>
</dbReference>
<organism evidence="2 3">
    <name type="scientific">Paracoccus broussonetiae</name>
    <dbReference type="NCBI Taxonomy" id="3075834"/>
    <lineage>
        <taxon>Bacteria</taxon>
        <taxon>Pseudomonadati</taxon>
        <taxon>Pseudomonadota</taxon>
        <taxon>Alphaproteobacteria</taxon>
        <taxon>Rhodobacterales</taxon>
        <taxon>Paracoccaceae</taxon>
        <taxon>Paracoccus</taxon>
    </lineage>
</organism>
<feature type="domain" description="N-acetyltransferase" evidence="1">
    <location>
        <begin position="105"/>
        <end position="238"/>
    </location>
</feature>
<proteinExistence type="predicted"/>
<evidence type="ECO:0000313" key="3">
    <source>
        <dbReference type="Proteomes" id="UP001251085"/>
    </source>
</evidence>
<reference evidence="3" key="1">
    <citation type="submission" date="2023-07" db="EMBL/GenBank/DDBJ databases">
        <title>Characterization of two Paracoccaceae strains isolated from Phycosphere and proposal of Xinfangfangia lacusdiani sp. nov.</title>
        <authorList>
            <person name="Deng Y."/>
            <person name="Zhang Y.Q."/>
        </authorList>
    </citation>
    <scope>NUCLEOTIDE SEQUENCE [LARGE SCALE GENOMIC DNA]</scope>
    <source>
        <strain evidence="3">CPCC 101403</strain>
    </source>
</reference>
<dbReference type="Proteomes" id="UP001251085">
    <property type="component" value="Unassembled WGS sequence"/>
</dbReference>
<sequence>MTPDPQLSLAFETTWPAAEIVDTGAIRSGRGLGAGGRVSSSIARSPDWTEADLSAAEALHRDWQQRPMFRLPDSDRRLGEALAARGYRAESPTAIMTADCAALVAEIPALTIFPIWPPLAIQRELWAAGNIGPARQAVMERVADPKISILARLDDRAAGSAFVAVEGPVAMVHAIEVAPQFRRRGVGAFLVRAAAEWAARQGAPRLGLAVSRSNAGARALYDRMGFSEIAGYSYWARD</sequence>
<accession>A0ABU3E7P2</accession>
<dbReference type="SUPFAM" id="SSF55729">
    <property type="entry name" value="Acyl-CoA N-acyltransferases (Nat)"/>
    <property type="match status" value="1"/>
</dbReference>
<dbReference type="InterPro" id="IPR016181">
    <property type="entry name" value="Acyl_CoA_acyltransferase"/>
</dbReference>